<dbReference type="AlphaFoldDB" id="A0A3N0CG75"/>
<dbReference type="OrthoDB" id="9799970at2"/>
<sequence length="394" mass="41983">MSVAVRARVVLLTSVLVLGVAGCGGAAVKPKAGTSGSVTGSPSPVQSVAMARPGVYKPSGATPDILVQSPTSLSAAVVQGAARTKGVKVSEQFSMATFYREEEAITYAAVNPATFRQFTPGPTATLNDVWDRLADGEIALRPDLRQQLAEADDYVTLGNDDNAQRAHIGAYAPLVDRSRIGALLNQRWAARLHMPEGNALLISTGKLDPAPVLKSLRKSFGKQVSVTLLAPNVDPSAALAAVLTGGSIARAVGSFTYTANKDGTVNPEARWVREYIRSEVVPILGNVTCNKAMLPQLRAALGRIQRSGLASKIHRGEYGGCYVPRFIARDPSRGLSFHTFGTAIDLNVPGNQRGTVGLIDRRVVRIMQECGFNWGGTWNYTDPMHFELARLTAC</sequence>
<dbReference type="Proteomes" id="UP000267128">
    <property type="component" value="Unassembled WGS sequence"/>
</dbReference>
<evidence type="ECO:0000313" key="4">
    <source>
        <dbReference type="Proteomes" id="UP000267128"/>
    </source>
</evidence>
<name>A0A3N0CG75_9ACTN</name>
<dbReference type="RefSeq" id="WP_123227288.1">
    <property type="nucleotide sequence ID" value="NZ_RJSE01000007.1"/>
</dbReference>
<dbReference type="Pfam" id="PF13539">
    <property type="entry name" value="Peptidase_M15_4"/>
    <property type="match status" value="1"/>
</dbReference>
<accession>A0A3N0CG75</accession>
<proteinExistence type="predicted"/>
<organism evidence="3 4">
    <name type="scientific">Nocardioides marmoriginsengisoli</name>
    <dbReference type="NCBI Taxonomy" id="661483"/>
    <lineage>
        <taxon>Bacteria</taxon>
        <taxon>Bacillati</taxon>
        <taxon>Actinomycetota</taxon>
        <taxon>Actinomycetes</taxon>
        <taxon>Propionibacteriales</taxon>
        <taxon>Nocardioidaceae</taxon>
        <taxon>Nocardioides</taxon>
    </lineage>
</organism>
<dbReference type="EMBL" id="RJSE01000007">
    <property type="protein sequence ID" value="RNL61993.1"/>
    <property type="molecule type" value="Genomic_DNA"/>
</dbReference>
<dbReference type="GO" id="GO:0008233">
    <property type="term" value="F:peptidase activity"/>
    <property type="evidence" value="ECO:0007669"/>
    <property type="project" value="InterPro"/>
</dbReference>
<comment type="caution">
    <text evidence="3">The sequence shown here is derived from an EMBL/GenBank/DDBJ whole genome shotgun (WGS) entry which is preliminary data.</text>
</comment>
<dbReference type="InterPro" id="IPR039561">
    <property type="entry name" value="Peptidase_M15C"/>
</dbReference>
<dbReference type="Gene3D" id="3.30.1380.10">
    <property type="match status" value="1"/>
</dbReference>
<evidence type="ECO:0000259" key="2">
    <source>
        <dbReference type="Pfam" id="PF13539"/>
    </source>
</evidence>
<dbReference type="SUPFAM" id="SSF55166">
    <property type="entry name" value="Hedgehog/DD-peptidase"/>
    <property type="match status" value="1"/>
</dbReference>
<feature type="domain" description="Peptidase M15C" evidence="2">
    <location>
        <begin position="332"/>
        <end position="388"/>
    </location>
</feature>
<protein>
    <submittedName>
        <fullName evidence="3">M15 family peptidase</fullName>
    </submittedName>
</protein>
<evidence type="ECO:0000313" key="3">
    <source>
        <dbReference type="EMBL" id="RNL61993.1"/>
    </source>
</evidence>
<reference evidence="3 4" key="1">
    <citation type="submission" date="2018-11" db="EMBL/GenBank/DDBJ databases">
        <authorList>
            <person name="Li F."/>
        </authorList>
    </citation>
    <scope>NUCLEOTIDE SEQUENCE [LARGE SCALE GENOMIC DNA]</scope>
    <source>
        <strain evidence="3 4">Gsoil 097</strain>
    </source>
</reference>
<evidence type="ECO:0000256" key="1">
    <source>
        <dbReference type="SAM" id="SignalP"/>
    </source>
</evidence>
<gene>
    <name evidence="3" type="ORF">EFK50_09190</name>
</gene>
<keyword evidence="4" id="KW-1185">Reference proteome</keyword>
<dbReference type="PROSITE" id="PS51257">
    <property type="entry name" value="PROKAR_LIPOPROTEIN"/>
    <property type="match status" value="1"/>
</dbReference>
<dbReference type="InterPro" id="IPR009045">
    <property type="entry name" value="Zn_M74/Hedgehog-like"/>
</dbReference>
<feature type="signal peptide" evidence="1">
    <location>
        <begin position="1"/>
        <end position="26"/>
    </location>
</feature>
<feature type="chain" id="PRO_5018090470" evidence="1">
    <location>
        <begin position="27"/>
        <end position="394"/>
    </location>
</feature>
<keyword evidence="1" id="KW-0732">Signal</keyword>